<name>A0ACC0KB83_CHOFU</name>
<dbReference type="Proteomes" id="UP001064048">
    <property type="component" value="Chromosome 29"/>
</dbReference>
<gene>
    <name evidence="1" type="ORF">MSG28_015692</name>
</gene>
<organism evidence="1 2">
    <name type="scientific">Choristoneura fumiferana</name>
    <name type="common">Spruce budworm moth</name>
    <name type="synonym">Archips fumiferana</name>
    <dbReference type="NCBI Taxonomy" id="7141"/>
    <lineage>
        <taxon>Eukaryota</taxon>
        <taxon>Metazoa</taxon>
        <taxon>Ecdysozoa</taxon>
        <taxon>Arthropoda</taxon>
        <taxon>Hexapoda</taxon>
        <taxon>Insecta</taxon>
        <taxon>Pterygota</taxon>
        <taxon>Neoptera</taxon>
        <taxon>Endopterygota</taxon>
        <taxon>Lepidoptera</taxon>
        <taxon>Glossata</taxon>
        <taxon>Ditrysia</taxon>
        <taxon>Tortricoidea</taxon>
        <taxon>Tortricidae</taxon>
        <taxon>Tortricinae</taxon>
        <taxon>Choristoneura</taxon>
    </lineage>
</organism>
<keyword evidence="2" id="KW-1185">Reference proteome</keyword>
<sequence length="961" mass="107271">MTAWPGNVLDRTADTASYTCRSSRNDAGPPVNSTTKFAVEYEPENITVTPSTVRVTEGDIPEKVVCAARGFPMPSYSWRRGNSSKAMGKEHSNNSLVLSSSNTLLLGPVQRKDVGHYLCEAYNRHGSVYTTAFLDVLSGTQVWWRDRQQLILIGCIALAVLVITVILCIIIICICRRMRAKSKYNNPVELEERENPDGSCLNEMSIAQSIISQALPALSPRLNLTFSPKTSDRTRLVDSQSYPEANKSRESHSSSLQANLSQLEATINANKSPSRENEDNEQQTPKPEPRAHSDKVQTVVTPSKWPLKPGVLVHVNSNHTLSPKNQARMAANVSNNNEKEDATLGLLERNKSIIDDETSPSKSEYSKKNGKPRRHTQSVVSGIFKNLRKRSDNDSDDDSGKYKKINKTNKRAVSLVNLNKPGYSLPKSKIRSFFQSETPNVIVTEGVVSFKRPDRIAASIKPLNDEASKCTRKRKAPGDSPPTNGIDNAANGNLGADNPGLYENLPFHGLQQAPNKPVQAIQPRIDASKTAKGIEALQKQLTTNPSFTPRIVCPPFVQNIPYPITTASNSQYQYGIPLLSPIQQMYPLHQTVLLNPYLPPMQTSFLKQFPTIDEEVLETDTKKFSSLNTRNPRKLPQFQSMRAIRKRNIERFYPNTEYGENFTEINNNKGNRSNRDSNEHENIIYANFPSLLNVKSNISGVEEFENLTDSIQVYEESNGQMNVSTNSLRPVPAPRTKISPMSSPEKTDHVYVNLSMPLINTKFSTFDVVDAPIRPTKSAEDVSKKLSSDKDSERLKLDNNVGNENGDSDDEGNSENPDEKRDLSKPNIIGATPKRNTSIILPSTSLVKSAVSKLNDQGMNKVGLPKKQVISPNKTLQIPKLTEKPIPKRNPIRRSNSVQSSITINEAQPFKPDDQFIYADADLKDYGPINYKQASIYSQMKKVKEQQRLQQIYDKEHEDLL</sequence>
<comment type="caution">
    <text evidence="1">The sequence shown here is derived from an EMBL/GenBank/DDBJ whole genome shotgun (WGS) entry which is preliminary data.</text>
</comment>
<proteinExistence type="predicted"/>
<evidence type="ECO:0000313" key="2">
    <source>
        <dbReference type="Proteomes" id="UP001064048"/>
    </source>
</evidence>
<protein>
    <submittedName>
        <fullName evidence="1">Uncharacterized protein</fullName>
    </submittedName>
</protein>
<accession>A0ACC0KB83</accession>
<reference evidence="1 2" key="1">
    <citation type="journal article" date="2022" name="Genome Biol. Evol.">
        <title>The Spruce Budworm Genome: Reconstructing the Evolutionary History of Antifreeze Proteins.</title>
        <authorList>
            <person name="Beliveau C."/>
            <person name="Gagne P."/>
            <person name="Picq S."/>
            <person name="Vernygora O."/>
            <person name="Keeling C.I."/>
            <person name="Pinkney K."/>
            <person name="Doucet D."/>
            <person name="Wen F."/>
            <person name="Johnston J.S."/>
            <person name="Maaroufi H."/>
            <person name="Boyle B."/>
            <person name="Laroche J."/>
            <person name="Dewar K."/>
            <person name="Juretic N."/>
            <person name="Blackburn G."/>
            <person name="Nisole A."/>
            <person name="Brunet B."/>
            <person name="Brandao M."/>
            <person name="Lumley L."/>
            <person name="Duan J."/>
            <person name="Quan G."/>
            <person name="Lucarotti C.J."/>
            <person name="Roe A.D."/>
            <person name="Sperling F.A.H."/>
            <person name="Levesque R.C."/>
            <person name="Cusson M."/>
        </authorList>
    </citation>
    <scope>NUCLEOTIDE SEQUENCE [LARGE SCALE GENOMIC DNA]</scope>
    <source>
        <strain evidence="1">Glfc:IPQL:Cfum</strain>
    </source>
</reference>
<evidence type="ECO:0000313" key="1">
    <source>
        <dbReference type="EMBL" id="KAI8433694.1"/>
    </source>
</evidence>
<dbReference type="EMBL" id="CM046129">
    <property type="protein sequence ID" value="KAI8433694.1"/>
    <property type="molecule type" value="Genomic_DNA"/>
</dbReference>